<dbReference type="InterPro" id="IPR001437">
    <property type="entry name" value="Tscrpt_elong_fac_GreA/B_C"/>
</dbReference>
<gene>
    <name evidence="5" type="ORF">ACFP3U_33140</name>
</gene>
<keyword evidence="6" id="KW-1185">Reference proteome</keyword>
<dbReference type="PIRSF" id="PIRSF006092">
    <property type="entry name" value="GreA_GreB"/>
    <property type="match status" value="1"/>
</dbReference>
<dbReference type="GO" id="GO:0003746">
    <property type="term" value="F:translation elongation factor activity"/>
    <property type="evidence" value="ECO:0007669"/>
    <property type="project" value="UniProtKB-KW"/>
</dbReference>
<keyword evidence="1" id="KW-0805">Transcription regulation</keyword>
<evidence type="ECO:0000256" key="2">
    <source>
        <dbReference type="ARBA" id="ARBA00023163"/>
    </source>
</evidence>
<organism evidence="5 6">
    <name type="scientific">Kitasatospora misakiensis</name>
    <dbReference type="NCBI Taxonomy" id="67330"/>
    <lineage>
        <taxon>Bacteria</taxon>
        <taxon>Bacillati</taxon>
        <taxon>Actinomycetota</taxon>
        <taxon>Actinomycetes</taxon>
        <taxon>Kitasatosporales</taxon>
        <taxon>Streptomycetaceae</taxon>
        <taxon>Kitasatospora</taxon>
    </lineage>
</organism>
<dbReference type="EMBL" id="JBHSOF010000068">
    <property type="protein sequence ID" value="MFC5667798.1"/>
    <property type="molecule type" value="Genomic_DNA"/>
</dbReference>
<name>A0ABW0XB60_9ACTN</name>
<dbReference type="InterPro" id="IPR023459">
    <property type="entry name" value="Tscrpt_elong_fac_GreA/B_fam"/>
</dbReference>
<dbReference type="Proteomes" id="UP001595975">
    <property type="component" value="Unassembled WGS sequence"/>
</dbReference>
<keyword evidence="5" id="KW-0251">Elongation factor</keyword>
<comment type="caution">
    <text evidence="5">The sequence shown here is derived from an EMBL/GenBank/DDBJ whole genome shotgun (WGS) entry which is preliminary data.</text>
</comment>
<accession>A0ABW0XB60</accession>
<dbReference type="InterPro" id="IPR022691">
    <property type="entry name" value="Tscrpt_elong_fac_GreA/B_N"/>
</dbReference>
<dbReference type="Pfam" id="PF03449">
    <property type="entry name" value="GreA_GreB_N"/>
    <property type="match status" value="1"/>
</dbReference>
<evidence type="ECO:0000256" key="1">
    <source>
        <dbReference type="ARBA" id="ARBA00023015"/>
    </source>
</evidence>
<sequence length="157" mass="16152">MTGAPEPISAAGRAALERDLADLRTERASVAATLQGGEEVGDRADQADELQRADALDQLDDRIAGIEGRLREAAVAGEPSTETVGVGSTVTLRFADDDELTVRIGELAEELDPDLVTADSPLGLVLLGRRAGETVEYDAPGGRTSAVVLSIGGRGGG</sequence>
<dbReference type="InterPro" id="IPR036805">
    <property type="entry name" value="Tscrpt_elong_fac_GreA/B_N_sf"/>
</dbReference>
<dbReference type="SUPFAM" id="SSF54534">
    <property type="entry name" value="FKBP-like"/>
    <property type="match status" value="1"/>
</dbReference>
<feature type="domain" description="Transcription elongation factor GreA/GreB N-terminal" evidence="4">
    <location>
        <begin position="7"/>
        <end position="75"/>
    </location>
</feature>
<dbReference type="RefSeq" id="WP_380229466.1">
    <property type="nucleotide sequence ID" value="NZ_JBHSOF010000068.1"/>
</dbReference>
<proteinExistence type="predicted"/>
<evidence type="ECO:0000313" key="5">
    <source>
        <dbReference type="EMBL" id="MFC5667798.1"/>
    </source>
</evidence>
<dbReference type="Pfam" id="PF01272">
    <property type="entry name" value="GreA_GreB"/>
    <property type="match status" value="1"/>
</dbReference>
<evidence type="ECO:0000259" key="4">
    <source>
        <dbReference type="Pfam" id="PF03449"/>
    </source>
</evidence>
<dbReference type="SUPFAM" id="SSF46557">
    <property type="entry name" value="GreA transcript cleavage protein, N-terminal domain"/>
    <property type="match status" value="1"/>
</dbReference>
<feature type="domain" description="Transcription elongation factor GreA/GreB C-terminal" evidence="3">
    <location>
        <begin position="81"/>
        <end position="151"/>
    </location>
</feature>
<reference evidence="6" key="1">
    <citation type="journal article" date="2019" name="Int. J. Syst. Evol. Microbiol.">
        <title>The Global Catalogue of Microorganisms (GCM) 10K type strain sequencing project: providing services to taxonomists for standard genome sequencing and annotation.</title>
        <authorList>
            <consortium name="The Broad Institute Genomics Platform"/>
            <consortium name="The Broad Institute Genome Sequencing Center for Infectious Disease"/>
            <person name="Wu L."/>
            <person name="Ma J."/>
        </authorList>
    </citation>
    <scope>NUCLEOTIDE SEQUENCE [LARGE SCALE GENOMIC DNA]</scope>
    <source>
        <strain evidence="6">CGMCC 4.1437</strain>
    </source>
</reference>
<evidence type="ECO:0000259" key="3">
    <source>
        <dbReference type="Pfam" id="PF01272"/>
    </source>
</evidence>
<dbReference type="Gene3D" id="3.10.50.30">
    <property type="entry name" value="Transcription elongation factor, GreA/GreB, C-terminal domain"/>
    <property type="match status" value="1"/>
</dbReference>
<dbReference type="PANTHER" id="PTHR30437">
    <property type="entry name" value="TRANSCRIPTION ELONGATION FACTOR GREA"/>
    <property type="match status" value="1"/>
</dbReference>
<protein>
    <submittedName>
        <fullName evidence="5">GreA/GreB family elongation factor</fullName>
    </submittedName>
</protein>
<dbReference type="NCBIfam" id="NF004548">
    <property type="entry name" value="PRK05892.1"/>
    <property type="match status" value="1"/>
</dbReference>
<evidence type="ECO:0000313" key="6">
    <source>
        <dbReference type="Proteomes" id="UP001595975"/>
    </source>
</evidence>
<keyword evidence="2" id="KW-0804">Transcription</keyword>
<dbReference type="PANTHER" id="PTHR30437:SF4">
    <property type="entry name" value="TRANSCRIPTION ELONGATION FACTOR GREA"/>
    <property type="match status" value="1"/>
</dbReference>
<keyword evidence="5" id="KW-0648">Protein biosynthesis</keyword>
<dbReference type="InterPro" id="IPR036953">
    <property type="entry name" value="GreA/GreB_C_sf"/>
</dbReference>